<evidence type="ECO:0000313" key="4">
    <source>
        <dbReference type="Proteomes" id="UP000593567"/>
    </source>
</evidence>
<feature type="compositionally biased region" description="Basic and acidic residues" evidence="2">
    <location>
        <begin position="395"/>
        <end position="404"/>
    </location>
</feature>
<accession>A0A7J7IV62</accession>
<protein>
    <submittedName>
        <fullName evidence="3">Uncharacterized protein</fullName>
    </submittedName>
</protein>
<name>A0A7J7IV62_BUGNE</name>
<feature type="region of interest" description="Disordered" evidence="2">
    <location>
        <begin position="61"/>
        <end position="84"/>
    </location>
</feature>
<dbReference type="AlphaFoldDB" id="A0A7J7IV62"/>
<proteinExistence type="predicted"/>
<comment type="caution">
    <text evidence="3">The sequence shown here is derived from an EMBL/GenBank/DDBJ whole genome shotgun (WGS) entry which is preliminary data.</text>
</comment>
<keyword evidence="4" id="KW-1185">Reference proteome</keyword>
<organism evidence="3 4">
    <name type="scientific">Bugula neritina</name>
    <name type="common">Brown bryozoan</name>
    <name type="synonym">Sertularia neritina</name>
    <dbReference type="NCBI Taxonomy" id="10212"/>
    <lineage>
        <taxon>Eukaryota</taxon>
        <taxon>Metazoa</taxon>
        <taxon>Spiralia</taxon>
        <taxon>Lophotrochozoa</taxon>
        <taxon>Bryozoa</taxon>
        <taxon>Gymnolaemata</taxon>
        <taxon>Cheilostomatida</taxon>
        <taxon>Flustrina</taxon>
        <taxon>Buguloidea</taxon>
        <taxon>Bugulidae</taxon>
        <taxon>Bugula</taxon>
    </lineage>
</organism>
<dbReference type="PANTHER" id="PTHR16095:SF11">
    <property type="entry name" value="TRANSMEMBRANE PROTEIN 143"/>
    <property type="match status" value="1"/>
</dbReference>
<evidence type="ECO:0000256" key="1">
    <source>
        <dbReference type="ARBA" id="ARBA00022553"/>
    </source>
</evidence>
<gene>
    <name evidence="3" type="ORF">EB796_024597</name>
</gene>
<sequence length="404" mass="45270">MAGVRVPLALQVCNDISTRFSPSSGIFASTTLFLSSKNKANACHRLCLTNQRFVSNTSQNFNGELEKPASTSQPSSELVSSQPNTNLVNQTESLYRERFIPLTRRTTVAHLLQDEQKLTSADRKLFEKFALSLDAVIHTRYAATLEELKQLFDPISPDKDTIATRQLSHVMEKANFHELTDVEVKTKLKDKESGSGLKVLIEAHNYDVMKFWVLGKQALPTNSSVLIYRRVVAAVRLGKDDKLTLKAFKDIRADELEKVLPVGTIAIGRFDRKLIISSLALGSASLLAQLVTHLAKLNVHWPLGLAGAFGLLSVTGYWKHRSRVNDYLSALNNTLYYNNIANNRGLITLVVDRAQDESFQRGPPDLHLHTRFESRATDRFSGRRPIRRKGNCGSPRERSRTVDI</sequence>
<feature type="region of interest" description="Disordered" evidence="2">
    <location>
        <begin position="383"/>
        <end position="404"/>
    </location>
</feature>
<evidence type="ECO:0000313" key="3">
    <source>
        <dbReference type="EMBL" id="KAF6017108.1"/>
    </source>
</evidence>
<reference evidence="3" key="1">
    <citation type="submission" date="2020-06" db="EMBL/GenBank/DDBJ databases">
        <title>Draft genome of Bugula neritina, a colonial animal packing powerful symbionts and potential medicines.</title>
        <authorList>
            <person name="Rayko M."/>
        </authorList>
    </citation>
    <scope>NUCLEOTIDE SEQUENCE [LARGE SCALE GENOMIC DNA]</scope>
    <source>
        <strain evidence="3">Kwan_BN1</strain>
    </source>
</reference>
<keyword evidence="1" id="KW-0597">Phosphoprotein</keyword>
<dbReference type="PANTHER" id="PTHR16095">
    <property type="entry name" value="TRANSMEMBRANE PROTEIN 143 FAMILY MEMBER"/>
    <property type="match status" value="1"/>
</dbReference>
<evidence type="ECO:0000256" key="2">
    <source>
        <dbReference type="SAM" id="MobiDB-lite"/>
    </source>
</evidence>
<feature type="compositionally biased region" description="Polar residues" evidence="2">
    <location>
        <begin position="69"/>
        <end position="84"/>
    </location>
</feature>
<dbReference type="Proteomes" id="UP000593567">
    <property type="component" value="Unassembled WGS sequence"/>
</dbReference>
<dbReference type="OrthoDB" id="2020015at2759"/>
<dbReference type="EMBL" id="VXIV02003431">
    <property type="protein sequence ID" value="KAF6017108.1"/>
    <property type="molecule type" value="Genomic_DNA"/>
</dbReference>